<evidence type="ECO:0000313" key="6">
    <source>
        <dbReference type="EMBL" id="SHO66471.1"/>
    </source>
</evidence>
<evidence type="ECO:0000256" key="3">
    <source>
        <dbReference type="RuleBase" id="RU000363"/>
    </source>
</evidence>
<dbReference type="InterPro" id="IPR057326">
    <property type="entry name" value="KR_dom"/>
</dbReference>
<dbReference type="STRING" id="1123029.SAMN02745172_03130"/>
<protein>
    <submittedName>
        <fullName evidence="6">NADP-dependent 3-hydroxy acid dehydrogenase YdfG</fullName>
    </submittedName>
</protein>
<keyword evidence="7" id="KW-1185">Reference proteome</keyword>
<evidence type="ECO:0000259" key="5">
    <source>
        <dbReference type="SMART" id="SM00822"/>
    </source>
</evidence>
<dbReference type="AlphaFoldDB" id="A0A1M7ZNM3"/>
<dbReference type="InterPro" id="IPR020904">
    <property type="entry name" value="Sc_DH/Rdtase_CS"/>
</dbReference>
<evidence type="ECO:0000256" key="4">
    <source>
        <dbReference type="SAM" id="MobiDB-lite"/>
    </source>
</evidence>
<dbReference type="PANTHER" id="PTHR43669:SF12">
    <property type="entry name" value="BLR5618 PROTEIN"/>
    <property type="match status" value="1"/>
</dbReference>
<dbReference type="SMART" id="SM00822">
    <property type="entry name" value="PKS_KR"/>
    <property type="match status" value="1"/>
</dbReference>
<evidence type="ECO:0000256" key="2">
    <source>
        <dbReference type="ARBA" id="ARBA00023002"/>
    </source>
</evidence>
<evidence type="ECO:0000313" key="7">
    <source>
        <dbReference type="Proteomes" id="UP000186406"/>
    </source>
</evidence>
<dbReference type="CDD" id="cd05233">
    <property type="entry name" value="SDR_c"/>
    <property type="match status" value="1"/>
</dbReference>
<evidence type="ECO:0000256" key="1">
    <source>
        <dbReference type="ARBA" id="ARBA00006484"/>
    </source>
</evidence>
<dbReference type="GO" id="GO:0016491">
    <property type="term" value="F:oxidoreductase activity"/>
    <property type="evidence" value="ECO:0007669"/>
    <property type="project" value="UniProtKB-KW"/>
</dbReference>
<accession>A0A1M7ZNM3</accession>
<dbReference type="FunFam" id="3.40.50.720:FF:000084">
    <property type="entry name" value="Short-chain dehydrogenase reductase"/>
    <property type="match status" value="1"/>
</dbReference>
<comment type="similarity">
    <text evidence="1 3">Belongs to the short-chain dehydrogenases/reductases (SDR) family.</text>
</comment>
<keyword evidence="2" id="KW-0560">Oxidoreductase</keyword>
<name>A0A1M7ZNM3_9HYPH</name>
<sequence>MTDSGKVALVTGAGTGIGKAVALALAAAGYRLVVTGRRREPLEAVVAEAGGEAVAIPADITDPASVAALFEAIRQRFGRLDVLFNNAGAIAPPVNIEDLPVEQWKTVIDTNVTGVFLCTQAAFRLMKDQNPRGGRIINNGSVSSERPRPNSAPYAASKHAVLGLTRSTAIDGRKYDIACGQIDIGNTETPMASQMKKGVLQPDLSIKVEPTFDVSHVADAVLYMAGLPLDANVLQMTVMATKMPLVGRG</sequence>
<feature type="region of interest" description="Disordered" evidence="4">
    <location>
        <begin position="134"/>
        <end position="153"/>
    </location>
</feature>
<dbReference type="InterPro" id="IPR036291">
    <property type="entry name" value="NAD(P)-bd_dom_sf"/>
</dbReference>
<dbReference type="PANTHER" id="PTHR43669">
    <property type="entry name" value="5-KETO-D-GLUCONATE 5-REDUCTASE"/>
    <property type="match status" value="1"/>
</dbReference>
<proteinExistence type="inferred from homology"/>
<dbReference type="Pfam" id="PF00106">
    <property type="entry name" value="adh_short"/>
    <property type="match status" value="1"/>
</dbReference>
<dbReference type="Proteomes" id="UP000186406">
    <property type="component" value="Unassembled WGS sequence"/>
</dbReference>
<dbReference type="PRINTS" id="PR00080">
    <property type="entry name" value="SDRFAMILY"/>
</dbReference>
<reference evidence="6 7" key="1">
    <citation type="submission" date="2016-12" db="EMBL/GenBank/DDBJ databases">
        <authorList>
            <person name="Song W.-J."/>
            <person name="Kurnit D.M."/>
        </authorList>
    </citation>
    <scope>NUCLEOTIDE SEQUENCE [LARGE SCALE GENOMIC DNA]</scope>
    <source>
        <strain evidence="6 7">DSM 19599</strain>
    </source>
</reference>
<dbReference type="PROSITE" id="PS00061">
    <property type="entry name" value="ADH_SHORT"/>
    <property type="match status" value="1"/>
</dbReference>
<dbReference type="PRINTS" id="PR00081">
    <property type="entry name" value="GDHRDH"/>
</dbReference>
<gene>
    <name evidence="6" type="ORF">SAMN02745172_03130</name>
</gene>
<dbReference type="RefSeq" id="WP_073630339.1">
    <property type="nucleotide sequence ID" value="NZ_FRXO01000006.1"/>
</dbReference>
<dbReference type="SUPFAM" id="SSF51735">
    <property type="entry name" value="NAD(P)-binding Rossmann-fold domains"/>
    <property type="match status" value="1"/>
</dbReference>
<dbReference type="OrthoDB" id="658698at2"/>
<dbReference type="EMBL" id="FRXO01000006">
    <property type="protein sequence ID" value="SHO66471.1"/>
    <property type="molecule type" value="Genomic_DNA"/>
</dbReference>
<feature type="domain" description="Ketoreductase" evidence="5">
    <location>
        <begin position="6"/>
        <end position="177"/>
    </location>
</feature>
<dbReference type="InterPro" id="IPR002347">
    <property type="entry name" value="SDR_fam"/>
</dbReference>
<organism evidence="6 7">
    <name type="scientific">Pseudoxanthobacter soli DSM 19599</name>
    <dbReference type="NCBI Taxonomy" id="1123029"/>
    <lineage>
        <taxon>Bacteria</taxon>
        <taxon>Pseudomonadati</taxon>
        <taxon>Pseudomonadota</taxon>
        <taxon>Alphaproteobacteria</taxon>
        <taxon>Hyphomicrobiales</taxon>
        <taxon>Segnochrobactraceae</taxon>
        <taxon>Pseudoxanthobacter</taxon>
    </lineage>
</organism>
<dbReference type="Gene3D" id="3.40.50.720">
    <property type="entry name" value="NAD(P)-binding Rossmann-like Domain"/>
    <property type="match status" value="1"/>
</dbReference>